<dbReference type="InterPro" id="IPR011579">
    <property type="entry name" value="ATPase_dom"/>
</dbReference>
<dbReference type="Pfam" id="PF01637">
    <property type="entry name" value="ATPase_2"/>
    <property type="match status" value="1"/>
</dbReference>
<dbReference type="Proteomes" id="UP001221838">
    <property type="component" value="Unassembled WGS sequence"/>
</dbReference>
<dbReference type="RefSeq" id="WP_272141465.1">
    <property type="nucleotide sequence ID" value="NZ_JAQNDM010000002.1"/>
</dbReference>
<sequence>MRLRHEGLKTGRLLTCFPDANGLRNASLLFLVEGVSDITPLQRLDDALRPEMDASLRWAAAASALDLARVDPRLDPGKVIRLEAGEFRDLMPEDIRAVLSPGLVQLRRGETARFPSATRMEGSVVTGPDFLEREAELTALRERVERREHTVVLAPRRAGKTSLLYRLAEVLGERFRVELFDGEEHRTPEGFTAALLSRASGKPHTSALRETREQGWEVALPVAIRALARYRQRRLVLILDELVFFLEHLKKREPAKAFLTALDAAVEQAKAIVIIAGSANLMHFARNTLRLTLPGLFGALSPVSLSPLPAHTLEIQLRRVLLGTGLVLEAGDMTWFRENFDLAMPYPALRFLSHLASVARERKLGPEALDAELTAYLRIPAVFAELKSQLNHLAEENPTQAERVEEVVGRLARVNTLKLDDVKAKLGGAKSAATFEWLVTHFPVHLEGQDLMLASRLFRRYWQESTR</sequence>
<dbReference type="EMBL" id="JAQNDM010000002">
    <property type="protein sequence ID" value="MDC0711504.1"/>
    <property type="molecule type" value="Genomic_DNA"/>
</dbReference>
<dbReference type="PANTHER" id="PTHR34301">
    <property type="entry name" value="DNA-BINDING PROTEIN-RELATED"/>
    <property type="match status" value="1"/>
</dbReference>
<reference evidence="2 3" key="1">
    <citation type="submission" date="2022-11" db="EMBL/GenBank/DDBJ databases">
        <title>Minimal conservation of predation-associated metabolite biosynthetic gene clusters underscores biosynthetic potential of Myxococcota including descriptions for ten novel species: Archangium lansinium sp. nov., Myxococcus landrumus sp. nov., Nannocystis bai.</title>
        <authorList>
            <person name="Ahearne A."/>
            <person name="Stevens C."/>
            <person name="Dowd S."/>
        </authorList>
    </citation>
    <scope>NUCLEOTIDE SEQUENCE [LARGE SCALE GENOMIC DNA]</scope>
    <source>
        <strain evidence="2 3">NCWAL01</strain>
    </source>
</reference>
<proteinExistence type="predicted"/>
<accession>A0ABT5DEK5</accession>
<evidence type="ECO:0000313" key="2">
    <source>
        <dbReference type="EMBL" id="MDC0711504.1"/>
    </source>
</evidence>
<name>A0ABT5DEK5_9BACT</name>
<feature type="domain" description="AAA+ ATPase" evidence="1">
    <location>
        <begin position="146"/>
        <end position="295"/>
    </location>
</feature>
<dbReference type="PANTHER" id="PTHR34301:SF8">
    <property type="entry name" value="ATPASE DOMAIN-CONTAINING PROTEIN"/>
    <property type="match status" value="1"/>
</dbReference>
<dbReference type="Gene3D" id="3.40.50.300">
    <property type="entry name" value="P-loop containing nucleotide triphosphate hydrolases"/>
    <property type="match status" value="1"/>
</dbReference>
<comment type="caution">
    <text evidence="2">The sequence shown here is derived from an EMBL/GenBank/DDBJ whole genome shotgun (WGS) entry which is preliminary data.</text>
</comment>
<keyword evidence="3" id="KW-1185">Reference proteome</keyword>
<gene>
    <name evidence="2" type="ORF">POL68_23740</name>
</gene>
<dbReference type="InterPro" id="IPR003593">
    <property type="entry name" value="AAA+_ATPase"/>
</dbReference>
<dbReference type="SUPFAM" id="SSF52540">
    <property type="entry name" value="P-loop containing nucleoside triphosphate hydrolases"/>
    <property type="match status" value="1"/>
</dbReference>
<evidence type="ECO:0000259" key="1">
    <source>
        <dbReference type="SMART" id="SM00382"/>
    </source>
</evidence>
<dbReference type="InterPro" id="IPR027417">
    <property type="entry name" value="P-loop_NTPase"/>
</dbReference>
<organism evidence="2 3">
    <name type="scientific">Stigmatella ashevillensis</name>
    <dbReference type="NCBI Taxonomy" id="2995309"/>
    <lineage>
        <taxon>Bacteria</taxon>
        <taxon>Pseudomonadati</taxon>
        <taxon>Myxococcota</taxon>
        <taxon>Myxococcia</taxon>
        <taxon>Myxococcales</taxon>
        <taxon>Cystobacterineae</taxon>
        <taxon>Archangiaceae</taxon>
        <taxon>Stigmatella</taxon>
    </lineage>
</organism>
<evidence type="ECO:0000313" key="3">
    <source>
        <dbReference type="Proteomes" id="UP001221838"/>
    </source>
</evidence>
<dbReference type="SMART" id="SM00382">
    <property type="entry name" value="AAA"/>
    <property type="match status" value="1"/>
</dbReference>
<protein>
    <recommendedName>
        <fullName evidence="1">AAA+ ATPase domain-containing protein</fullName>
    </recommendedName>
</protein>